<evidence type="ECO:0000259" key="1">
    <source>
        <dbReference type="PROSITE" id="PS50191"/>
    </source>
</evidence>
<dbReference type="Gene3D" id="3.40.525.10">
    <property type="entry name" value="CRAL-TRIO lipid binding domain"/>
    <property type="match status" value="1"/>
</dbReference>
<sequence length="338" mass="39334">MAHKKPNQRLTLTMLESDCNDILRSPALDTFETDLVKEQCKKMIAQLSEEELELAAQSSYAYWKYSQSCSSPSSELRKKMAMREANRYFLAANRDQSKALEYLRKTCTYRQETRVDILRACFDKDFCFANEQDRDLAATFRARILQDTASQPIVVHGRDKADCAILRIGERHCSKTDDQEFLTTQLYMVERALAATEANSMGCQDMMVVFLDAGCFQSKCAPSRTILKELISILQNHYPQRLKTLLVLDPPLWLRSMYAVLSPALDKRTRQKFQMAKGKKAKRRVFGEIVKEEESDMEDELDLRQYTSEVPFHCSYDEYRQRDESFRETMHQRAILVQ</sequence>
<dbReference type="PROSITE" id="PS50191">
    <property type="entry name" value="CRAL_TRIO"/>
    <property type="match status" value="1"/>
</dbReference>
<dbReference type="InterPro" id="IPR001251">
    <property type="entry name" value="CRAL-TRIO_dom"/>
</dbReference>
<gene>
    <name evidence="2" type="ORF">CTEN0397_LOCUS4848</name>
</gene>
<dbReference type="PANTHER" id="PTHR45824">
    <property type="entry name" value="GH16843P"/>
    <property type="match status" value="1"/>
</dbReference>
<dbReference type="EMBL" id="HBFW01007422">
    <property type="protein sequence ID" value="CAD8933819.1"/>
    <property type="molecule type" value="Transcribed_RNA"/>
</dbReference>
<name>A0A7S1D1H7_CYCTE</name>
<dbReference type="InterPro" id="IPR036865">
    <property type="entry name" value="CRAL-TRIO_dom_sf"/>
</dbReference>
<dbReference type="InterPro" id="IPR052578">
    <property type="entry name" value="PI_Transfer_CRAL-TRIO"/>
</dbReference>
<reference evidence="2" key="1">
    <citation type="submission" date="2021-01" db="EMBL/GenBank/DDBJ databases">
        <authorList>
            <person name="Corre E."/>
            <person name="Pelletier E."/>
            <person name="Niang G."/>
            <person name="Scheremetjew M."/>
            <person name="Finn R."/>
            <person name="Kale V."/>
            <person name="Holt S."/>
            <person name="Cochrane G."/>
            <person name="Meng A."/>
            <person name="Brown T."/>
            <person name="Cohen L."/>
        </authorList>
    </citation>
    <scope>NUCLEOTIDE SEQUENCE</scope>
    <source>
        <strain evidence="2">ECT3854</strain>
    </source>
</reference>
<dbReference type="CDD" id="cd00170">
    <property type="entry name" value="SEC14"/>
    <property type="match status" value="1"/>
</dbReference>
<organism evidence="2">
    <name type="scientific">Cyclophora tenuis</name>
    <name type="common">Marine diatom</name>
    <dbReference type="NCBI Taxonomy" id="216820"/>
    <lineage>
        <taxon>Eukaryota</taxon>
        <taxon>Sar</taxon>
        <taxon>Stramenopiles</taxon>
        <taxon>Ochrophyta</taxon>
        <taxon>Bacillariophyta</taxon>
        <taxon>Fragilariophyceae</taxon>
        <taxon>Fragilariophycidae</taxon>
        <taxon>Cyclophorales</taxon>
        <taxon>Cyclophoraceae</taxon>
        <taxon>Cyclophora</taxon>
    </lineage>
</organism>
<dbReference type="SUPFAM" id="SSF52087">
    <property type="entry name" value="CRAL/TRIO domain"/>
    <property type="match status" value="1"/>
</dbReference>
<dbReference type="SMART" id="SM00516">
    <property type="entry name" value="SEC14"/>
    <property type="match status" value="1"/>
</dbReference>
<feature type="domain" description="CRAL-TRIO" evidence="1">
    <location>
        <begin position="132"/>
        <end position="309"/>
    </location>
</feature>
<evidence type="ECO:0000313" key="2">
    <source>
        <dbReference type="EMBL" id="CAD8933819.1"/>
    </source>
</evidence>
<proteinExistence type="predicted"/>
<accession>A0A7S1D1H7</accession>
<dbReference type="PANTHER" id="PTHR45824:SF29">
    <property type="entry name" value="GH16843P"/>
    <property type="match status" value="1"/>
</dbReference>
<dbReference type="GO" id="GO:0008526">
    <property type="term" value="F:phosphatidylinositol transfer activity"/>
    <property type="evidence" value="ECO:0007669"/>
    <property type="project" value="TreeGrafter"/>
</dbReference>
<dbReference type="AlphaFoldDB" id="A0A7S1D1H7"/>
<dbReference type="Pfam" id="PF00650">
    <property type="entry name" value="CRAL_TRIO"/>
    <property type="match status" value="1"/>
</dbReference>
<protein>
    <recommendedName>
        <fullName evidence="1">CRAL-TRIO domain-containing protein</fullName>
    </recommendedName>
</protein>